<dbReference type="PROSITE" id="PS00137">
    <property type="entry name" value="SUBTILASE_HIS"/>
    <property type="match status" value="1"/>
</dbReference>
<dbReference type="InterPro" id="IPR022398">
    <property type="entry name" value="Peptidase_S8_His-AS"/>
</dbReference>
<evidence type="ECO:0000313" key="10">
    <source>
        <dbReference type="EMBL" id="KAF4344072.1"/>
    </source>
</evidence>
<feature type="domain" description="Inhibitor I9" evidence="9">
    <location>
        <begin position="18"/>
        <end position="76"/>
    </location>
</feature>
<dbReference type="PROSITE" id="PS00138">
    <property type="entry name" value="SUBTILASE_SER"/>
    <property type="match status" value="1"/>
</dbReference>
<evidence type="ECO:0000256" key="3">
    <source>
        <dbReference type="ARBA" id="ARBA00022729"/>
    </source>
</evidence>
<evidence type="ECO:0000259" key="9">
    <source>
        <dbReference type="Pfam" id="PF05922"/>
    </source>
</evidence>
<dbReference type="CDD" id="cd04077">
    <property type="entry name" value="Peptidases_S8_PCSK9_ProteinaseK_like"/>
    <property type="match status" value="1"/>
</dbReference>
<keyword evidence="5 6" id="KW-0720">Serine protease</keyword>
<dbReference type="OrthoDB" id="206201at2759"/>
<evidence type="ECO:0000256" key="5">
    <source>
        <dbReference type="ARBA" id="ARBA00022825"/>
    </source>
</evidence>
<evidence type="ECO:0000313" key="11">
    <source>
        <dbReference type="Proteomes" id="UP000730481"/>
    </source>
</evidence>
<dbReference type="AlphaFoldDB" id="A0A9P5ASZ7"/>
<comment type="similarity">
    <text evidence="1 6 7">Belongs to the peptidase S8 family.</text>
</comment>
<keyword evidence="4 6" id="KW-0378">Hydrolase</keyword>
<gene>
    <name evidence="10" type="ORF">FBEOM_1944</name>
</gene>
<organism evidence="10 11">
    <name type="scientific">Fusarium beomiforme</name>
    <dbReference type="NCBI Taxonomy" id="44412"/>
    <lineage>
        <taxon>Eukaryota</taxon>
        <taxon>Fungi</taxon>
        <taxon>Dikarya</taxon>
        <taxon>Ascomycota</taxon>
        <taxon>Pezizomycotina</taxon>
        <taxon>Sordariomycetes</taxon>
        <taxon>Hypocreomycetidae</taxon>
        <taxon>Hypocreales</taxon>
        <taxon>Nectriaceae</taxon>
        <taxon>Fusarium</taxon>
        <taxon>Fusarium burgessii species complex</taxon>
    </lineage>
</organism>
<dbReference type="PROSITE" id="PS51892">
    <property type="entry name" value="SUBTILASE"/>
    <property type="match status" value="1"/>
</dbReference>
<feature type="active site" description="Charge relay system" evidence="6">
    <location>
        <position position="155"/>
    </location>
</feature>
<reference evidence="10" key="2">
    <citation type="submission" date="2020-02" db="EMBL/GenBank/DDBJ databases">
        <title>Identification and distribution of gene clusters putatively required for synthesis of sphingolipid metabolism inhibitors in phylogenetically diverse species of the filamentous fungus Fusarium.</title>
        <authorList>
            <person name="Kim H.-S."/>
            <person name="Busman M."/>
            <person name="Brown D.W."/>
            <person name="Divon H."/>
            <person name="Uhlig S."/>
            <person name="Proctor R.H."/>
        </authorList>
    </citation>
    <scope>NUCLEOTIDE SEQUENCE</scope>
    <source>
        <strain evidence="10">NRRL 25174</strain>
    </source>
</reference>
<sequence length="365" mass="38565">MAAPLIVPRGADASVTKYIVIMKSNAVSEAVADSVAKIASNADYTYSNLFNGFSASLTKTELKDLLNDPNVDFVEKVSTMHGASTQENAPWVLARMPNKLPGKDHGTYTYDETAGKGTCTYVLDSGIEVKHPEFEGRTRFVQNFVDNADLDANGHGTHIAGTIGSKTYGVAKKTQLFAVKIFDEHNAGQTSGILAAMDFVVEDAATRKCPKGIVVNISVSVLSSLAINVAARCIVKVGYFLAVVAGNDDTDASQFSPSNESMACTVGATAQNDTRASFSNYGVSVDVFAPGVDIESTWIKGGIKVESGTSMATPHVAGLAAYLLGLKDIKVSELCKFIASMSLEDVIKGIPDNTVNLLIQNGEAT</sequence>
<evidence type="ECO:0000256" key="2">
    <source>
        <dbReference type="ARBA" id="ARBA00022670"/>
    </source>
</evidence>
<name>A0A9P5ASZ7_9HYPO</name>
<protein>
    <submittedName>
        <fullName evidence="10">Serine protease</fullName>
    </submittedName>
</protein>
<dbReference type="GO" id="GO:0006508">
    <property type="term" value="P:proteolysis"/>
    <property type="evidence" value="ECO:0007669"/>
    <property type="project" value="UniProtKB-KW"/>
</dbReference>
<dbReference type="InterPro" id="IPR015500">
    <property type="entry name" value="Peptidase_S8_subtilisin-rel"/>
</dbReference>
<dbReference type="InterPro" id="IPR050131">
    <property type="entry name" value="Peptidase_S8_subtilisin-like"/>
</dbReference>
<dbReference type="Pfam" id="PF05922">
    <property type="entry name" value="Inhibitor_I9"/>
    <property type="match status" value="1"/>
</dbReference>
<dbReference type="GO" id="GO:0005576">
    <property type="term" value="C:extracellular region"/>
    <property type="evidence" value="ECO:0007669"/>
    <property type="project" value="UniProtKB-ARBA"/>
</dbReference>
<keyword evidence="3" id="KW-0732">Signal</keyword>
<dbReference type="InterPro" id="IPR023828">
    <property type="entry name" value="Peptidase_S8_Ser-AS"/>
</dbReference>
<dbReference type="InterPro" id="IPR037045">
    <property type="entry name" value="S8pro/Inhibitor_I9_sf"/>
</dbReference>
<dbReference type="InterPro" id="IPR036852">
    <property type="entry name" value="Peptidase_S8/S53_dom_sf"/>
</dbReference>
<keyword evidence="11" id="KW-1185">Reference proteome</keyword>
<evidence type="ECO:0000256" key="7">
    <source>
        <dbReference type="RuleBase" id="RU003355"/>
    </source>
</evidence>
<reference evidence="10" key="1">
    <citation type="journal article" date="2017" name="Mycologia">
        <title>Fusarium algeriense, sp. nov., a novel toxigenic crown rot pathogen of durum wheat from Algeria is nested in the Fusarium burgessii species complex.</title>
        <authorList>
            <person name="Laraba I."/>
            <person name="Keddad A."/>
            <person name="Boureghda H."/>
            <person name="Abdallah N."/>
            <person name="Vaughan M.M."/>
            <person name="Proctor R.H."/>
            <person name="Busman M."/>
            <person name="O'Donnell K."/>
        </authorList>
    </citation>
    <scope>NUCLEOTIDE SEQUENCE</scope>
    <source>
        <strain evidence="10">NRRL 25174</strain>
    </source>
</reference>
<accession>A0A9P5ASZ7</accession>
<evidence type="ECO:0000259" key="8">
    <source>
        <dbReference type="Pfam" id="PF00082"/>
    </source>
</evidence>
<dbReference type="Pfam" id="PF00082">
    <property type="entry name" value="Peptidase_S8"/>
    <property type="match status" value="1"/>
</dbReference>
<evidence type="ECO:0000256" key="4">
    <source>
        <dbReference type="ARBA" id="ARBA00022801"/>
    </source>
</evidence>
<dbReference type="PANTHER" id="PTHR43806">
    <property type="entry name" value="PEPTIDASE S8"/>
    <property type="match status" value="1"/>
</dbReference>
<feature type="active site" description="Charge relay system" evidence="6">
    <location>
        <position position="124"/>
    </location>
</feature>
<dbReference type="Gene3D" id="3.30.70.80">
    <property type="entry name" value="Peptidase S8 propeptide/proteinase inhibitor I9"/>
    <property type="match status" value="1"/>
</dbReference>
<dbReference type="InterPro" id="IPR010259">
    <property type="entry name" value="S8pro/Inhibitor_I9"/>
</dbReference>
<dbReference type="PROSITE" id="PS00136">
    <property type="entry name" value="SUBTILASE_ASP"/>
    <property type="match status" value="1"/>
</dbReference>
<proteinExistence type="inferred from homology"/>
<dbReference type="EMBL" id="PVQB02000065">
    <property type="protein sequence ID" value="KAF4344072.1"/>
    <property type="molecule type" value="Genomic_DNA"/>
</dbReference>
<dbReference type="PRINTS" id="PR00723">
    <property type="entry name" value="SUBTILISIN"/>
</dbReference>
<dbReference type="InterPro" id="IPR023827">
    <property type="entry name" value="Peptidase_S8_Asp-AS"/>
</dbReference>
<evidence type="ECO:0000256" key="1">
    <source>
        <dbReference type="ARBA" id="ARBA00011073"/>
    </source>
</evidence>
<dbReference type="FunFam" id="3.40.50.200:FF:000007">
    <property type="entry name" value="Subtilisin-like serine protease"/>
    <property type="match status" value="1"/>
</dbReference>
<comment type="caution">
    <text evidence="10">The sequence shown here is derived from an EMBL/GenBank/DDBJ whole genome shotgun (WGS) entry which is preliminary data.</text>
</comment>
<dbReference type="Proteomes" id="UP000730481">
    <property type="component" value="Unassembled WGS sequence"/>
</dbReference>
<feature type="active site" description="Charge relay system" evidence="6">
    <location>
        <position position="310"/>
    </location>
</feature>
<feature type="domain" description="Peptidase S8/S53" evidence="8">
    <location>
        <begin position="115"/>
        <end position="325"/>
    </location>
</feature>
<dbReference type="GO" id="GO:0004252">
    <property type="term" value="F:serine-type endopeptidase activity"/>
    <property type="evidence" value="ECO:0007669"/>
    <property type="project" value="UniProtKB-UniRule"/>
</dbReference>
<evidence type="ECO:0000256" key="6">
    <source>
        <dbReference type="PROSITE-ProRule" id="PRU01240"/>
    </source>
</evidence>
<dbReference type="SUPFAM" id="SSF54897">
    <property type="entry name" value="Protease propeptides/inhibitors"/>
    <property type="match status" value="1"/>
</dbReference>
<dbReference type="Gene3D" id="3.40.50.200">
    <property type="entry name" value="Peptidase S8/S53 domain"/>
    <property type="match status" value="1"/>
</dbReference>
<dbReference type="PANTHER" id="PTHR43806:SF58">
    <property type="entry name" value="ALKALINE PROTEASE 1-RELATED"/>
    <property type="match status" value="1"/>
</dbReference>
<dbReference type="SUPFAM" id="SSF52743">
    <property type="entry name" value="Subtilisin-like"/>
    <property type="match status" value="1"/>
</dbReference>
<keyword evidence="2 6" id="KW-0645">Protease</keyword>
<dbReference type="InterPro" id="IPR034193">
    <property type="entry name" value="PCSK9_ProteinaseK-like"/>
</dbReference>
<dbReference type="InterPro" id="IPR000209">
    <property type="entry name" value="Peptidase_S8/S53_dom"/>
</dbReference>